<dbReference type="GO" id="GO:0016787">
    <property type="term" value="F:hydrolase activity"/>
    <property type="evidence" value="ECO:0007669"/>
    <property type="project" value="UniProtKB-KW"/>
</dbReference>
<dbReference type="Proteomes" id="UP000521199">
    <property type="component" value="Unassembled WGS sequence"/>
</dbReference>
<evidence type="ECO:0000313" key="2">
    <source>
        <dbReference type="EMBL" id="MBB5206576.1"/>
    </source>
</evidence>
<proteinExistence type="predicted"/>
<keyword evidence="3" id="KW-1185">Reference proteome</keyword>
<comment type="caution">
    <text evidence="2">The sequence shown here is derived from an EMBL/GenBank/DDBJ whole genome shotgun (WGS) entry which is preliminary data.</text>
</comment>
<dbReference type="InterPro" id="IPR029058">
    <property type="entry name" value="AB_hydrolase_fold"/>
</dbReference>
<gene>
    <name evidence="2" type="ORF">HNQ52_000092</name>
</gene>
<keyword evidence="2" id="KW-0378">Hydrolase</keyword>
<dbReference type="PANTHER" id="PTHR43194:SF2">
    <property type="entry name" value="PEROXISOMAL MEMBRANE PROTEIN LPX1"/>
    <property type="match status" value="1"/>
</dbReference>
<dbReference type="Gene3D" id="3.40.50.1820">
    <property type="entry name" value="alpha/beta hydrolase"/>
    <property type="match status" value="1"/>
</dbReference>
<dbReference type="SUPFAM" id="SSF53474">
    <property type="entry name" value="alpha/beta-Hydrolases"/>
    <property type="match status" value="1"/>
</dbReference>
<dbReference type="Pfam" id="PF12146">
    <property type="entry name" value="Hydrolase_4"/>
    <property type="match status" value="1"/>
</dbReference>
<evidence type="ECO:0000259" key="1">
    <source>
        <dbReference type="Pfam" id="PF12146"/>
    </source>
</evidence>
<protein>
    <submittedName>
        <fullName evidence="2">Alpha-beta hydrolase superfamily lysophospholipase</fullName>
    </submittedName>
</protein>
<dbReference type="PANTHER" id="PTHR43194">
    <property type="entry name" value="HYDROLASE ALPHA/BETA FOLD FAMILY"/>
    <property type="match status" value="1"/>
</dbReference>
<dbReference type="InterPro" id="IPR050228">
    <property type="entry name" value="Carboxylesterase_BioH"/>
</dbReference>
<dbReference type="EMBL" id="JACHHP010000001">
    <property type="protein sequence ID" value="MBB5206576.1"/>
    <property type="molecule type" value="Genomic_DNA"/>
</dbReference>
<reference evidence="2 3" key="1">
    <citation type="submission" date="2020-08" db="EMBL/GenBank/DDBJ databases">
        <title>Genomic Encyclopedia of Type Strains, Phase IV (KMG-IV): sequencing the most valuable type-strain genomes for metagenomic binning, comparative biology and taxonomic classification.</title>
        <authorList>
            <person name="Goeker M."/>
        </authorList>
    </citation>
    <scope>NUCLEOTIDE SEQUENCE [LARGE SCALE GENOMIC DNA]</scope>
    <source>
        <strain evidence="2 3">DSM 24163</strain>
    </source>
</reference>
<organism evidence="2 3">
    <name type="scientific">Chiayiivirga flava</name>
    <dbReference type="NCBI Taxonomy" id="659595"/>
    <lineage>
        <taxon>Bacteria</taxon>
        <taxon>Pseudomonadati</taxon>
        <taxon>Pseudomonadota</taxon>
        <taxon>Gammaproteobacteria</taxon>
        <taxon>Lysobacterales</taxon>
        <taxon>Lysobacteraceae</taxon>
        <taxon>Chiayiivirga</taxon>
    </lineage>
</organism>
<evidence type="ECO:0000313" key="3">
    <source>
        <dbReference type="Proteomes" id="UP000521199"/>
    </source>
</evidence>
<dbReference type="InterPro" id="IPR022742">
    <property type="entry name" value="Hydrolase_4"/>
</dbReference>
<name>A0A7W8D287_9GAMM</name>
<dbReference type="RefSeq" id="WP_183958685.1">
    <property type="nucleotide sequence ID" value="NZ_JACHHP010000001.1"/>
</dbReference>
<accession>A0A7W8D287</accession>
<dbReference type="AlphaFoldDB" id="A0A7W8D287"/>
<sequence>MSASAIRPYGQLLGTLFPDMAARLAVRLATTPRRRRALAAVPPGAEPVTLRFGLAGLRWGDRGPRVLALHGWDGQAAQFAPLAERLCAAGFQVIALDGPAHGRSPGRRADPVAFSDALLESAPELGPLHGVIGHSMGGGAVMHALARGLCAERAVVVAAPSAYVDVLERIARSIGLPAAATARFVAWMERRTGVPAAQLDIAHFARDSGTPVLVVHDRGDRVVPFADGRRIAEIAGAALHATDGLGHARLLRDAGVAQTVLRFLRR</sequence>
<feature type="domain" description="Serine aminopeptidase S33" evidence="1">
    <location>
        <begin position="65"/>
        <end position="170"/>
    </location>
</feature>